<reference evidence="2 3" key="1">
    <citation type="submission" date="2018-05" db="EMBL/GenBank/DDBJ databases">
        <title>complete genome sequence of Aquabacterium olei NBRC 110486.</title>
        <authorList>
            <person name="Tang B."/>
            <person name="Chang J."/>
            <person name="Zhang L."/>
            <person name="Yang H."/>
        </authorList>
    </citation>
    <scope>NUCLEOTIDE SEQUENCE [LARGE SCALE GENOMIC DNA]</scope>
    <source>
        <strain evidence="2 3">NBRC 110486</strain>
    </source>
</reference>
<evidence type="ECO:0000259" key="1">
    <source>
        <dbReference type="SMART" id="SM00953"/>
    </source>
</evidence>
<gene>
    <name evidence="2" type="ORF">DEH84_09080</name>
</gene>
<dbReference type="SMART" id="SM00953">
    <property type="entry name" value="RES"/>
    <property type="match status" value="1"/>
</dbReference>
<evidence type="ECO:0000313" key="3">
    <source>
        <dbReference type="Proteomes" id="UP000244892"/>
    </source>
</evidence>
<keyword evidence="3" id="KW-1185">Reference proteome</keyword>
<feature type="domain" description="RES" evidence="1">
    <location>
        <begin position="61"/>
        <end position="188"/>
    </location>
</feature>
<proteinExistence type="predicted"/>
<dbReference type="Proteomes" id="UP000244892">
    <property type="component" value="Chromosome"/>
</dbReference>
<dbReference type="RefSeq" id="WP_109036568.1">
    <property type="nucleotide sequence ID" value="NZ_CP029210.1"/>
</dbReference>
<dbReference type="InterPro" id="IPR014914">
    <property type="entry name" value="RES_dom"/>
</dbReference>
<accession>A0A2U8FRY7</accession>
<name>A0A2U8FRY7_9BURK</name>
<dbReference type="KEGG" id="aon:DEH84_09080"/>
<evidence type="ECO:0000313" key="2">
    <source>
        <dbReference type="EMBL" id="AWI53568.1"/>
    </source>
</evidence>
<organism evidence="2 3">
    <name type="scientific">Aquabacterium olei</name>
    <dbReference type="NCBI Taxonomy" id="1296669"/>
    <lineage>
        <taxon>Bacteria</taxon>
        <taxon>Pseudomonadati</taxon>
        <taxon>Pseudomonadota</taxon>
        <taxon>Betaproteobacteria</taxon>
        <taxon>Burkholderiales</taxon>
        <taxon>Aquabacterium</taxon>
    </lineage>
</organism>
<dbReference type="EMBL" id="CP029210">
    <property type="protein sequence ID" value="AWI53568.1"/>
    <property type="molecule type" value="Genomic_DNA"/>
</dbReference>
<dbReference type="OrthoDB" id="9795903at2"/>
<protein>
    <recommendedName>
        <fullName evidence="1">RES domain-containing protein</fullName>
    </recommendedName>
</protein>
<sequence>MPTRYPTVYIYDRIADPDDFDALYALEALTNDRLRDEAGVIELVPAEDRIVGPGSGPIMAAFTHLNPDGSRFSDGRHGVFYAAHDRMTAIAETQYHHARFLTATAQPAMQLSMRLYAVKVSATLHDLRPEGVVPAEVYSPDDYSAAQALARRLRAAGSAGVVYRSVRHAEGECVGLFRPKGASACVHAAYLLYAWNGQRFTDVFEKIDGERAVFDPLDRFSS</sequence>
<dbReference type="AlphaFoldDB" id="A0A2U8FRY7"/>
<dbReference type="Pfam" id="PF08808">
    <property type="entry name" value="RES"/>
    <property type="match status" value="1"/>
</dbReference>